<feature type="region of interest" description="Disordered" evidence="1">
    <location>
        <begin position="1"/>
        <end position="85"/>
    </location>
</feature>
<dbReference type="STRING" id="41688.A0A2N3NF91"/>
<dbReference type="InParanoid" id="A0A2N3NF91"/>
<feature type="compositionally biased region" description="Polar residues" evidence="1">
    <location>
        <begin position="8"/>
        <end position="18"/>
    </location>
</feature>
<feature type="compositionally biased region" description="Low complexity" evidence="1">
    <location>
        <begin position="1002"/>
        <end position="1014"/>
    </location>
</feature>
<feature type="region of interest" description="Disordered" evidence="1">
    <location>
        <begin position="116"/>
        <end position="144"/>
    </location>
</feature>
<accession>A0A2N3NF91</accession>
<feature type="transmembrane region" description="Helical" evidence="2">
    <location>
        <begin position="244"/>
        <end position="263"/>
    </location>
</feature>
<keyword evidence="2" id="KW-0812">Transmembrane</keyword>
<dbReference type="OrthoDB" id="4158994at2759"/>
<keyword evidence="4" id="KW-1185">Reference proteome</keyword>
<sequence length="1014" mass="109355">MPRGSASGKRQQGASSNSTKHDNGLVAPGKKASRNRNHAHSDGKTRPANLSNSSTTASAASSSQSSLNLPANGSANGSATPPIAANGRTNGHAIPNGNHNGFAKLPADDMVAENSRAHHLARRASLDTESETSTSTDSFHSHHHVANHSNAAAEHPQIDVNASKHGADVHKDSGPLDFAATVLMALPLHDTLAILLILMHVSPLTLSVIYTVFTVLTFASPLTASSVVNIHLAELLDWHSTMPSLVTVLCVDILALLVFLFLWPSVQNAILDLAKPVIAATLGGGSTSRGGQSRTVSACFAFVLSTHVFKNTRSHWTRFLRVLPPSWRFTPDPDDPLEEVSRTAVSAMRHPDPYFTLLGVHILMQGIVRYIREWYIRRERSSAAANASAGDPEAGKPTSAESDAAHQALEAEPTPVTNSTHSSTKRRRKQSAQVRLQQPLWAALASTKVVMVKEYELSHATSESACADATDIHNLGNAPFDRETGRIWISYVGCDEVSFDTSHFPDDFSESESSPSYGEMHSASTAIDRSKPFYVRINNAHWPSTRIVPAQDNAEEADDDAGDGTRWTGDIYGLRPTSKYVCEFVDTHSHAILFSTTVTTTRETRTAAVVNGVPNGQRRPHSPATTLKTSIAASDAKLAAERAKLKTLRKEWKAKVNSLKKDNEGTDNSINSAGGTDDRYRQKIRQQETQKAQAEKEASELDAELKAFDDEPSDVVARRKQVEKVWSEEKSVFEKAQQEFKSHSSAVSTAVKSKEGDKQQLQTRRNKIANRVAKVDNELANIADANKRGLNEVERRKAEREAWQKQVSATEERLNSDFNSVQMDNSMLQEEHANAMQTANTLYAQIYAASTPAATYEMPDQRQNLPSPNQYPPMWNAGTTMSPSAPGLNAPYPIWPAATDASIAPISAPVLNNSWTFPGAVSAGPSGGKTRGRSSSMLSDISGFTQLSNEDETAATGNGFRQSQKGFVAGIPSSFYARTRKPSVGAASGKSSIGSGSGSGTGSWSSARDPSSPS</sequence>
<evidence type="ECO:0000256" key="2">
    <source>
        <dbReference type="SAM" id="Phobius"/>
    </source>
</evidence>
<dbReference type="AlphaFoldDB" id="A0A2N3NF91"/>
<feature type="transmembrane region" description="Helical" evidence="2">
    <location>
        <begin position="207"/>
        <end position="232"/>
    </location>
</feature>
<dbReference type="VEuPathDB" id="FungiDB:jhhlp_002865"/>
<feature type="region of interest" description="Disordered" evidence="1">
    <location>
        <begin position="383"/>
        <end position="433"/>
    </location>
</feature>
<feature type="compositionally biased region" description="Low complexity" evidence="1">
    <location>
        <begin position="983"/>
        <end position="994"/>
    </location>
</feature>
<feature type="compositionally biased region" description="Low complexity" evidence="1">
    <location>
        <begin position="47"/>
        <end position="72"/>
    </location>
</feature>
<feature type="region of interest" description="Disordered" evidence="1">
    <location>
        <begin position="744"/>
        <end position="763"/>
    </location>
</feature>
<name>A0A2N3NF91_9PEZI</name>
<feature type="region of interest" description="Disordered" evidence="1">
    <location>
        <begin position="979"/>
        <end position="1014"/>
    </location>
</feature>
<protein>
    <recommendedName>
        <fullName evidence="5">Ubiquitination network signaling protein</fullName>
    </recommendedName>
</protein>
<gene>
    <name evidence="3" type="ORF">jhhlp_002865</name>
</gene>
<keyword evidence="2" id="KW-0472">Membrane</keyword>
<dbReference type="EMBL" id="NLAX01000008">
    <property type="protein sequence ID" value="PKS11104.1"/>
    <property type="molecule type" value="Genomic_DNA"/>
</dbReference>
<feature type="region of interest" description="Disordered" evidence="1">
    <location>
        <begin position="659"/>
        <end position="700"/>
    </location>
</feature>
<keyword evidence="2" id="KW-1133">Transmembrane helix</keyword>
<evidence type="ECO:0008006" key="5">
    <source>
        <dbReference type="Google" id="ProtNLM"/>
    </source>
</evidence>
<evidence type="ECO:0000313" key="3">
    <source>
        <dbReference type="EMBL" id="PKS11104.1"/>
    </source>
</evidence>
<organism evidence="3 4">
    <name type="scientific">Lomentospora prolificans</name>
    <dbReference type="NCBI Taxonomy" id="41688"/>
    <lineage>
        <taxon>Eukaryota</taxon>
        <taxon>Fungi</taxon>
        <taxon>Dikarya</taxon>
        <taxon>Ascomycota</taxon>
        <taxon>Pezizomycotina</taxon>
        <taxon>Sordariomycetes</taxon>
        <taxon>Hypocreomycetidae</taxon>
        <taxon>Microascales</taxon>
        <taxon>Microascaceae</taxon>
        <taxon>Lomentospora</taxon>
    </lineage>
</organism>
<evidence type="ECO:0000256" key="1">
    <source>
        <dbReference type="SAM" id="MobiDB-lite"/>
    </source>
</evidence>
<proteinExistence type="predicted"/>
<evidence type="ECO:0000313" key="4">
    <source>
        <dbReference type="Proteomes" id="UP000233524"/>
    </source>
</evidence>
<comment type="caution">
    <text evidence="3">The sequence shown here is derived from an EMBL/GenBank/DDBJ whole genome shotgun (WGS) entry which is preliminary data.</text>
</comment>
<feature type="compositionally biased region" description="Basic and acidic residues" evidence="1">
    <location>
        <begin position="676"/>
        <end position="700"/>
    </location>
</feature>
<dbReference type="Proteomes" id="UP000233524">
    <property type="component" value="Unassembled WGS sequence"/>
</dbReference>
<reference evidence="3 4" key="1">
    <citation type="journal article" date="2017" name="G3 (Bethesda)">
        <title>First Draft Genome Sequence of the Pathogenic Fungus Lomentospora prolificans (Formerly Scedosporium prolificans).</title>
        <authorList>
            <person name="Luo R."/>
            <person name="Zimin A."/>
            <person name="Workman R."/>
            <person name="Fan Y."/>
            <person name="Pertea G."/>
            <person name="Grossman N."/>
            <person name="Wear M.P."/>
            <person name="Jia B."/>
            <person name="Miller H."/>
            <person name="Casadevall A."/>
            <person name="Timp W."/>
            <person name="Zhang S.X."/>
            <person name="Salzberg S.L."/>
        </authorList>
    </citation>
    <scope>NUCLEOTIDE SEQUENCE [LARGE SCALE GENOMIC DNA]</scope>
    <source>
        <strain evidence="3 4">JHH-5317</strain>
    </source>
</reference>
<feature type="transmembrane region" description="Helical" evidence="2">
    <location>
        <begin position="178"/>
        <end position="201"/>
    </location>
</feature>